<protein>
    <submittedName>
        <fullName evidence="3">HTH-type transcriptional regulator ImmR</fullName>
    </submittedName>
</protein>
<dbReference type="Gene3D" id="1.10.260.40">
    <property type="entry name" value="lambda repressor-like DNA-binding domains"/>
    <property type="match status" value="1"/>
</dbReference>
<accession>A0A6N3D2J7</accession>
<dbReference type="PANTHER" id="PTHR46558">
    <property type="entry name" value="TRACRIPTIONAL REGULATORY PROTEIN-RELATED-RELATED"/>
    <property type="match status" value="1"/>
</dbReference>
<dbReference type="SUPFAM" id="SSF47413">
    <property type="entry name" value="lambda repressor-like DNA-binding domains"/>
    <property type="match status" value="1"/>
</dbReference>
<sequence length="265" mass="31180">MYVMHNIGNQYDINQMNKRIKEMRKLRGYTQQALADSIGVKRQAIINWERDKNNTLPAIENLVDLCEILDCSMDYLLGSVDSPEIEPISKASHYSGIKPEIIRAGIDSPDYLDFLNFFMHPDNCSDIFNSVTLNTWRRFWTDMSLDEINGELRDAIIKYYDEYISITPFESVNKKTYKSFLKNKLPREKISSKIETTDSKICIKKCVTLLTYQNFFKDKEFNYSSFITYLAEHTFEPLSHNMMIEIQKNKLSHKFVELFTKYLES</sequence>
<evidence type="ECO:0000313" key="3">
    <source>
        <dbReference type="EMBL" id="VYU21249.1"/>
    </source>
</evidence>
<dbReference type="Pfam" id="PF01381">
    <property type="entry name" value="HTH_3"/>
    <property type="match status" value="1"/>
</dbReference>
<name>A0A6N3D2J7_MEDGN</name>
<dbReference type="InterPro" id="IPR001387">
    <property type="entry name" value="Cro/C1-type_HTH"/>
</dbReference>
<gene>
    <name evidence="3" type="primary">immR_1</name>
    <name evidence="3" type="ORF">RGLFYP19_00137</name>
</gene>
<reference evidence="3" key="1">
    <citation type="submission" date="2019-11" db="EMBL/GenBank/DDBJ databases">
        <authorList>
            <person name="Feng L."/>
        </authorList>
    </citation>
    <scope>NUCLEOTIDE SEQUENCE</scope>
    <source>
        <strain evidence="3">RgnavusLFYP19</strain>
    </source>
</reference>
<dbReference type="SMART" id="SM00530">
    <property type="entry name" value="HTH_XRE"/>
    <property type="match status" value="1"/>
</dbReference>
<dbReference type="PROSITE" id="PS50943">
    <property type="entry name" value="HTH_CROC1"/>
    <property type="match status" value="1"/>
</dbReference>
<dbReference type="GO" id="GO:0003677">
    <property type="term" value="F:DNA binding"/>
    <property type="evidence" value="ECO:0007669"/>
    <property type="project" value="UniProtKB-KW"/>
</dbReference>
<evidence type="ECO:0000259" key="2">
    <source>
        <dbReference type="PROSITE" id="PS50943"/>
    </source>
</evidence>
<evidence type="ECO:0000256" key="1">
    <source>
        <dbReference type="ARBA" id="ARBA00023125"/>
    </source>
</evidence>
<dbReference type="PANTHER" id="PTHR46558:SF11">
    <property type="entry name" value="HTH-TYPE TRANSCRIPTIONAL REGULATOR XRE"/>
    <property type="match status" value="1"/>
</dbReference>
<organism evidence="3">
    <name type="scientific">Mediterraneibacter gnavus</name>
    <name type="common">Ruminococcus gnavus</name>
    <dbReference type="NCBI Taxonomy" id="33038"/>
    <lineage>
        <taxon>Bacteria</taxon>
        <taxon>Bacillati</taxon>
        <taxon>Bacillota</taxon>
        <taxon>Clostridia</taxon>
        <taxon>Lachnospirales</taxon>
        <taxon>Lachnospiraceae</taxon>
        <taxon>Mediterraneibacter</taxon>
    </lineage>
</organism>
<dbReference type="AlphaFoldDB" id="A0A6N3D2J7"/>
<dbReference type="CDD" id="cd00093">
    <property type="entry name" value="HTH_XRE"/>
    <property type="match status" value="1"/>
</dbReference>
<dbReference type="InterPro" id="IPR010982">
    <property type="entry name" value="Lambda_DNA-bd_dom_sf"/>
</dbReference>
<proteinExistence type="predicted"/>
<feature type="domain" description="HTH cro/C1-type" evidence="2">
    <location>
        <begin position="20"/>
        <end position="76"/>
    </location>
</feature>
<dbReference type="EMBL" id="CACRUK010000023">
    <property type="protein sequence ID" value="VYU21249.1"/>
    <property type="molecule type" value="Genomic_DNA"/>
</dbReference>
<keyword evidence="1" id="KW-0238">DNA-binding</keyword>